<dbReference type="EMBL" id="MT631655">
    <property type="protein sequence ID" value="QNO56419.1"/>
    <property type="molecule type" value="Genomic_DNA"/>
</dbReference>
<dbReference type="Pfam" id="PF07521">
    <property type="entry name" value="RMMBL"/>
    <property type="match status" value="1"/>
</dbReference>
<dbReference type="GO" id="GO:0016787">
    <property type="term" value="F:hydrolase activity"/>
    <property type="evidence" value="ECO:0007669"/>
    <property type="project" value="UniProtKB-KW"/>
</dbReference>
<dbReference type="CDD" id="cd16295">
    <property type="entry name" value="TTHA0252-CPSF-like_MBL-fold"/>
    <property type="match status" value="1"/>
</dbReference>
<reference evidence="4" key="1">
    <citation type="submission" date="2020-06" db="EMBL/GenBank/DDBJ databases">
        <title>Unique genomic features of the anaerobic methanotrophic archaea.</title>
        <authorList>
            <person name="Chadwick G.L."/>
            <person name="Skennerton C.T."/>
            <person name="Laso-Perez R."/>
            <person name="Leu A.O."/>
            <person name="Speth D.R."/>
            <person name="Yu H."/>
            <person name="Morgan-Lang C."/>
            <person name="Hatzenpichler R."/>
            <person name="Goudeau D."/>
            <person name="Malmstrom R."/>
            <person name="Brazelton W.J."/>
            <person name="Woyke T."/>
            <person name="Hallam S.J."/>
            <person name="Tyson G.W."/>
            <person name="Wegener G."/>
            <person name="Boetius A."/>
            <person name="Orphan V."/>
        </authorList>
    </citation>
    <scope>NUCLEOTIDE SEQUENCE</scope>
</reference>
<proteinExistence type="predicted"/>
<dbReference type="Gene3D" id="3.40.50.10890">
    <property type="match status" value="1"/>
</dbReference>
<evidence type="ECO:0000259" key="3">
    <source>
        <dbReference type="SMART" id="SM01027"/>
    </source>
</evidence>
<dbReference type="Pfam" id="PF10996">
    <property type="entry name" value="Beta-Casp"/>
    <property type="match status" value="1"/>
</dbReference>
<dbReference type="InterPro" id="IPR036866">
    <property type="entry name" value="RibonucZ/Hydroxyglut_hydro"/>
</dbReference>
<dbReference type="InterPro" id="IPR050698">
    <property type="entry name" value="MBL"/>
</dbReference>
<dbReference type="SMART" id="SM00849">
    <property type="entry name" value="Lactamase_B"/>
    <property type="match status" value="1"/>
</dbReference>
<dbReference type="PANTHER" id="PTHR11203:SF52">
    <property type="entry name" value="MRNA 3-END PROCESSING FACTOR"/>
    <property type="match status" value="1"/>
</dbReference>
<gene>
    <name evidence="4" type="ORF">EIIOIEJP_00026</name>
</gene>
<dbReference type="AlphaFoldDB" id="A0A7G9Z835"/>
<dbReference type="SMART" id="SM01027">
    <property type="entry name" value="Beta-Casp"/>
    <property type="match status" value="1"/>
</dbReference>
<feature type="domain" description="Metallo-beta-lactamase" evidence="2">
    <location>
        <begin position="13"/>
        <end position="193"/>
    </location>
</feature>
<organism evidence="4">
    <name type="scientific">Candidatus Methanophaga sp. ANME-1 ERB7</name>
    <dbReference type="NCBI Taxonomy" id="2759913"/>
    <lineage>
        <taxon>Archaea</taxon>
        <taxon>Methanobacteriati</taxon>
        <taxon>Methanobacteriota</taxon>
        <taxon>Stenosarchaea group</taxon>
        <taxon>Methanomicrobia</taxon>
        <taxon>Candidatus Methanophagales</taxon>
        <taxon>Candidatus Methanophagaceae</taxon>
        <taxon>Candidatus Methanophaga</taxon>
    </lineage>
</organism>
<evidence type="ECO:0000259" key="2">
    <source>
        <dbReference type="SMART" id="SM00849"/>
    </source>
</evidence>
<name>A0A7G9Z835_9EURY</name>
<keyword evidence="1" id="KW-0378">Hydrolase</keyword>
<evidence type="ECO:0000313" key="4">
    <source>
        <dbReference type="EMBL" id="QNO56419.1"/>
    </source>
</evidence>
<dbReference type="Gene3D" id="3.60.15.10">
    <property type="entry name" value="Ribonuclease Z/Hydroxyacylglutathione hydrolase-like"/>
    <property type="match status" value="1"/>
</dbReference>
<dbReference type="GO" id="GO:0004521">
    <property type="term" value="F:RNA endonuclease activity"/>
    <property type="evidence" value="ECO:0007669"/>
    <property type="project" value="TreeGrafter"/>
</dbReference>
<dbReference type="Pfam" id="PF12706">
    <property type="entry name" value="Lactamase_B_2"/>
    <property type="match status" value="1"/>
</dbReference>
<dbReference type="InterPro" id="IPR011108">
    <property type="entry name" value="RMMBL"/>
</dbReference>
<dbReference type="SUPFAM" id="SSF56281">
    <property type="entry name" value="Metallo-hydrolase/oxidoreductase"/>
    <property type="match status" value="1"/>
</dbReference>
<dbReference type="InterPro" id="IPR022712">
    <property type="entry name" value="Beta_Casp"/>
</dbReference>
<protein>
    <submittedName>
        <fullName evidence="4">Uncharacterized protein</fullName>
    </submittedName>
</protein>
<dbReference type="PANTHER" id="PTHR11203">
    <property type="entry name" value="CLEAVAGE AND POLYADENYLATION SPECIFICITY FACTOR FAMILY MEMBER"/>
    <property type="match status" value="1"/>
</dbReference>
<feature type="domain" description="Beta-Casp" evidence="3">
    <location>
        <begin position="227"/>
        <end position="334"/>
    </location>
</feature>
<sequence length="417" mass="46255">MKLKFLGGCNEVGRSAILVDDRVLLDYGMRPSDPPEVPLNSGNISPEAVIVSHAHLDHSGMVPSLMVPNVYMTSVTRDLTILLGRDTIKVGKDQGFAFFDEQDIRKMDEHTRTVAYGERVALNGSNYEFELFNAGHIPGSSATYLRKASEDISLFYTGDIRMAETRLMKSAAPSEFPASDILLLESTYYNKEHRDRQEMEHEFIDSIKETLASGGNVIVPCFAVGRTQEVVMILHSYGITPYVDGMGLGVFRLFKNHPSFLKNAKALNAAFNNAQFVNMTRRKSIFSEPSVIVTTAGMLNGGPVLYYLKKIHKDPKSKVLLTGYQIEGTNGRRLIEDGHVEVDGKVVKVSASVEQYDFSAHAGDSELKDLVSRFCKNGTEVVFMVHGEHTNEFAAWARDNIGCEAIAPKLGEEYIIK</sequence>
<evidence type="ECO:0000256" key="1">
    <source>
        <dbReference type="ARBA" id="ARBA00022801"/>
    </source>
</evidence>
<dbReference type="InterPro" id="IPR001279">
    <property type="entry name" value="Metallo-B-lactamas"/>
</dbReference>
<accession>A0A7G9Z835</accession>